<accession>A0A8S9KYI9</accession>
<evidence type="ECO:0000313" key="6">
    <source>
        <dbReference type="EMBL" id="KAF2598741.1"/>
    </source>
</evidence>
<feature type="compositionally biased region" description="Polar residues" evidence="4">
    <location>
        <begin position="143"/>
        <end position="172"/>
    </location>
</feature>
<evidence type="ECO:0000256" key="2">
    <source>
        <dbReference type="ARBA" id="ARBA00023163"/>
    </source>
</evidence>
<comment type="caution">
    <text evidence="6">The sequence shown here is derived from an EMBL/GenBank/DDBJ whole genome shotgun (WGS) entry which is preliminary data.</text>
</comment>
<evidence type="ECO:0000256" key="1">
    <source>
        <dbReference type="ARBA" id="ARBA00004123"/>
    </source>
</evidence>
<name>A0A8S9KYI9_BRACR</name>
<dbReference type="GO" id="GO:0003712">
    <property type="term" value="F:transcription coregulator activity"/>
    <property type="evidence" value="ECO:0007669"/>
    <property type="project" value="TreeGrafter"/>
</dbReference>
<dbReference type="PANTHER" id="PTHR23335:SF45">
    <property type="entry name" value="CALMODULIN-BINDING TRANSCRIPTION ACTIVATOR 2"/>
    <property type="match status" value="1"/>
</dbReference>
<evidence type="ECO:0000259" key="5">
    <source>
        <dbReference type="PROSITE" id="PS51437"/>
    </source>
</evidence>
<evidence type="ECO:0000256" key="4">
    <source>
        <dbReference type="SAM" id="MobiDB-lite"/>
    </source>
</evidence>
<dbReference type="AlphaFoldDB" id="A0A8S9KYI9"/>
<dbReference type="Pfam" id="PF03859">
    <property type="entry name" value="CG-1"/>
    <property type="match status" value="2"/>
</dbReference>
<evidence type="ECO:0000256" key="3">
    <source>
        <dbReference type="ARBA" id="ARBA00023242"/>
    </source>
</evidence>
<proteinExistence type="predicted"/>
<feature type="domain" description="CG-1" evidence="5">
    <location>
        <begin position="32"/>
        <end position="141"/>
    </location>
</feature>
<organism evidence="6 7">
    <name type="scientific">Brassica cretica</name>
    <name type="common">Mustard</name>
    <dbReference type="NCBI Taxonomy" id="69181"/>
    <lineage>
        <taxon>Eukaryota</taxon>
        <taxon>Viridiplantae</taxon>
        <taxon>Streptophyta</taxon>
        <taxon>Embryophyta</taxon>
        <taxon>Tracheophyta</taxon>
        <taxon>Spermatophyta</taxon>
        <taxon>Magnoliopsida</taxon>
        <taxon>eudicotyledons</taxon>
        <taxon>Gunneridae</taxon>
        <taxon>Pentapetalae</taxon>
        <taxon>rosids</taxon>
        <taxon>malvids</taxon>
        <taxon>Brassicales</taxon>
        <taxon>Brassicaceae</taxon>
        <taxon>Brassiceae</taxon>
        <taxon>Brassica</taxon>
    </lineage>
</organism>
<feature type="domain" description="CG-1" evidence="5">
    <location>
        <begin position="227"/>
        <end position="345"/>
    </location>
</feature>
<dbReference type="PANTHER" id="PTHR23335">
    <property type="entry name" value="CALMODULIN-BINDING TRANSCRIPTION ACTIVATOR CAMTA"/>
    <property type="match status" value="1"/>
</dbReference>
<comment type="subcellular location">
    <subcellularLocation>
        <location evidence="1">Nucleus</location>
    </subcellularLocation>
</comment>
<feature type="region of interest" description="Disordered" evidence="4">
    <location>
        <begin position="143"/>
        <end position="177"/>
    </location>
</feature>
<keyword evidence="3" id="KW-0539">Nucleus</keyword>
<dbReference type="Proteomes" id="UP000712281">
    <property type="component" value="Unassembled WGS sequence"/>
</dbReference>
<gene>
    <name evidence="6" type="ORF">F2Q68_00010650</name>
</gene>
<dbReference type="GO" id="GO:0003690">
    <property type="term" value="F:double-stranded DNA binding"/>
    <property type="evidence" value="ECO:0007669"/>
    <property type="project" value="TreeGrafter"/>
</dbReference>
<protein>
    <recommendedName>
        <fullName evidence="5">CG-1 domain-containing protein</fullName>
    </recommendedName>
</protein>
<dbReference type="SMART" id="SM01076">
    <property type="entry name" value="CG-1"/>
    <property type="match status" value="2"/>
</dbReference>
<evidence type="ECO:0000313" key="7">
    <source>
        <dbReference type="Proteomes" id="UP000712281"/>
    </source>
</evidence>
<dbReference type="PROSITE" id="PS51437">
    <property type="entry name" value="CG_1"/>
    <property type="match status" value="2"/>
</dbReference>
<dbReference type="EMBL" id="QGKW02000717">
    <property type="protein sequence ID" value="KAF2598741.1"/>
    <property type="molecule type" value="Genomic_DNA"/>
</dbReference>
<dbReference type="GO" id="GO:0005634">
    <property type="term" value="C:nucleus"/>
    <property type="evidence" value="ECO:0007669"/>
    <property type="project" value="UniProtKB-SubCell"/>
</dbReference>
<keyword evidence="2" id="KW-0804">Transcription</keyword>
<sequence>MARCAQNFKLSNSTLLIQFNDSTDFDELTEPVSPLPEEGFRFCNQTELVGLANMNTQRPGTDMVLRYFRKDGHNWRKKKDGKTAKEAHEKLKVGSIDVLHCYYANGEDNENFQRRCYWMLEQELMHIVFVQYLEVKDNRISSSGIKENNSNSLSGPTSVNIDSTANTSSTLSPLCEDDDSGNRDGWIHGNRVKENDSQRLMGVLALDASFENPLARYQNLPYNLLLTQTNLSNAGLMSETPSSDSFLLIRFNDSTDFDELTEPVSPLHSFQVLRYFRKDGHNWRKKKDGKTVKEAHQKLKVGSIDVLHCYYAHEEDNENFQRRCYWMLEQELIHVVFVQYLEVKV</sequence>
<reference evidence="6" key="1">
    <citation type="submission" date="2019-12" db="EMBL/GenBank/DDBJ databases">
        <title>Genome sequencing and annotation of Brassica cretica.</title>
        <authorList>
            <person name="Studholme D.J."/>
            <person name="Sarris P.F."/>
        </authorList>
    </citation>
    <scope>NUCLEOTIDE SEQUENCE</scope>
    <source>
        <strain evidence="6">PFS-001/15</strain>
        <tissue evidence="6">Leaf</tissue>
    </source>
</reference>
<dbReference type="InterPro" id="IPR005559">
    <property type="entry name" value="CG-1_dom"/>
</dbReference>
<dbReference type="GO" id="GO:0006357">
    <property type="term" value="P:regulation of transcription by RNA polymerase II"/>
    <property type="evidence" value="ECO:0007669"/>
    <property type="project" value="TreeGrafter"/>
</dbReference>